<name>A0A2V1IIZ1_9BACT</name>
<dbReference type="RefSeq" id="WP_107032836.1">
    <property type="nucleotide sequence ID" value="NZ_CAPEJN010000001.1"/>
</dbReference>
<accession>A0A2V1IIZ1</accession>
<dbReference type="InterPro" id="IPR036895">
    <property type="entry name" value="Uracil-DNA_glycosylase-like_sf"/>
</dbReference>
<evidence type="ECO:0000313" key="1">
    <source>
        <dbReference type="EMBL" id="PWB01286.1"/>
    </source>
</evidence>
<dbReference type="AlphaFoldDB" id="A0A2V1IIZ1"/>
<keyword evidence="2" id="KW-1185">Reference proteome</keyword>
<protein>
    <submittedName>
        <fullName evidence="1">Uracil-DNA glycosylase family protein</fullName>
    </submittedName>
</protein>
<reference evidence="2" key="1">
    <citation type="submission" date="2018-02" db="EMBL/GenBank/DDBJ databases">
        <authorList>
            <person name="Clavel T."/>
            <person name="Strowig T."/>
        </authorList>
    </citation>
    <scope>NUCLEOTIDE SEQUENCE [LARGE SCALE GENOMIC DNA]</scope>
    <source>
        <strain evidence="2">DSM 103720</strain>
    </source>
</reference>
<proteinExistence type="predicted"/>
<dbReference type="Gene3D" id="3.40.470.10">
    <property type="entry name" value="Uracil-DNA glycosylase-like domain"/>
    <property type="match status" value="1"/>
</dbReference>
<dbReference type="EMBL" id="PUEC01000023">
    <property type="protein sequence ID" value="PWB01286.1"/>
    <property type="molecule type" value="Genomic_DNA"/>
</dbReference>
<dbReference type="GeneID" id="82526704"/>
<organism evidence="1 2">
    <name type="scientific">Duncaniella muris</name>
    <dbReference type="NCBI Taxonomy" id="2094150"/>
    <lineage>
        <taxon>Bacteria</taxon>
        <taxon>Pseudomonadati</taxon>
        <taxon>Bacteroidota</taxon>
        <taxon>Bacteroidia</taxon>
        <taxon>Bacteroidales</taxon>
        <taxon>Muribaculaceae</taxon>
        <taxon>Duncaniella</taxon>
    </lineage>
</organism>
<gene>
    <name evidence="1" type="ORF">C5O23_10165</name>
</gene>
<dbReference type="SUPFAM" id="SSF52141">
    <property type="entry name" value="Uracil-DNA glycosylase-like"/>
    <property type="match status" value="1"/>
</dbReference>
<dbReference type="CDD" id="cd10032">
    <property type="entry name" value="UDG-F6_HDG"/>
    <property type="match status" value="1"/>
</dbReference>
<sequence length="197" mass="22342">MKTSDNRIERHPFPPFIPTDAKVLIMGTFPPKPLRWSMEFYYPNKTNDFWRVMGIIFYDDVDHFRLPDGAFDEALIRAFLEEKGIALHDTGAAVIRLKDNASDKFLEIIEPVCLEALLERMPDCRFIATTGEKAAGVLAELTSTAVPKIGEWTSAVWPADGRVLQMTRMPSTSRAYPLAVDRKADAYRVFFRKAGLV</sequence>
<comment type="caution">
    <text evidence="1">The sequence shown here is derived from an EMBL/GenBank/DDBJ whole genome shotgun (WGS) entry which is preliminary data.</text>
</comment>
<evidence type="ECO:0000313" key="2">
    <source>
        <dbReference type="Proteomes" id="UP000244905"/>
    </source>
</evidence>
<dbReference type="Proteomes" id="UP000244905">
    <property type="component" value="Unassembled WGS sequence"/>
</dbReference>